<comment type="caution">
    <text evidence="7">The sequence shown here is derived from an EMBL/GenBank/DDBJ whole genome shotgun (WGS) entry which is preliminary data.</text>
</comment>
<dbReference type="Proteomes" id="UP000448177">
    <property type="component" value="Unassembled WGS sequence"/>
</dbReference>
<comment type="similarity">
    <text evidence="2">Belongs to the 'phage' integrase family.</text>
</comment>
<dbReference type="GO" id="GO:0003677">
    <property type="term" value="F:DNA binding"/>
    <property type="evidence" value="ECO:0007669"/>
    <property type="project" value="UniProtKB-KW"/>
</dbReference>
<accession>A0A844KDL5</accession>
<dbReference type="SUPFAM" id="SSF56349">
    <property type="entry name" value="DNA breaking-rejoining enzymes"/>
    <property type="match status" value="1"/>
</dbReference>
<dbReference type="Gene3D" id="1.10.150.130">
    <property type="match status" value="1"/>
</dbReference>
<evidence type="ECO:0000256" key="3">
    <source>
        <dbReference type="ARBA" id="ARBA00022908"/>
    </source>
</evidence>
<proteinExistence type="inferred from homology"/>
<dbReference type="PANTHER" id="PTHR30349:SF64">
    <property type="entry name" value="PROPHAGE INTEGRASE INTD-RELATED"/>
    <property type="match status" value="1"/>
</dbReference>
<keyword evidence="3" id="KW-0229">DNA integration</keyword>
<dbReference type="InterPro" id="IPR002104">
    <property type="entry name" value="Integrase_catalytic"/>
</dbReference>
<evidence type="ECO:0000256" key="2">
    <source>
        <dbReference type="ARBA" id="ARBA00008857"/>
    </source>
</evidence>
<keyword evidence="4" id="KW-0238">DNA-binding</keyword>
<protein>
    <submittedName>
        <fullName evidence="7">Tyrosine-type recombinase/integrase</fullName>
    </submittedName>
</protein>
<reference evidence="7 8" key="1">
    <citation type="journal article" date="2019" name="Nat. Med.">
        <title>A library of human gut bacterial isolates paired with longitudinal multiomics data enables mechanistic microbiome research.</title>
        <authorList>
            <person name="Poyet M."/>
            <person name="Groussin M."/>
            <person name="Gibbons S.M."/>
            <person name="Avila-Pacheco J."/>
            <person name="Jiang X."/>
            <person name="Kearney S.M."/>
            <person name="Perrotta A.R."/>
            <person name="Berdy B."/>
            <person name="Zhao S."/>
            <person name="Lieberman T.D."/>
            <person name="Swanson P.K."/>
            <person name="Smith M."/>
            <person name="Roesemann S."/>
            <person name="Alexander J.E."/>
            <person name="Rich S.A."/>
            <person name="Livny J."/>
            <person name="Vlamakis H."/>
            <person name="Clish C."/>
            <person name="Bullock K."/>
            <person name="Deik A."/>
            <person name="Scott J."/>
            <person name="Pierce K.A."/>
            <person name="Xavier R.J."/>
            <person name="Alm E.J."/>
        </authorList>
    </citation>
    <scope>NUCLEOTIDE SEQUENCE [LARGE SCALE GENOMIC DNA]</scope>
    <source>
        <strain evidence="7 8">BIOML-A1</strain>
    </source>
</reference>
<name>A0A844KDL5_9FIRM</name>
<keyword evidence="8" id="KW-1185">Reference proteome</keyword>
<dbReference type="GO" id="GO:0006310">
    <property type="term" value="P:DNA recombination"/>
    <property type="evidence" value="ECO:0007669"/>
    <property type="project" value="UniProtKB-KW"/>
</dbReference>
<gene>
    <name evidence="7" type="ORF">GMD21_01740</name>
</gene>
<dbReference type="InterPro" id="IPR013762">
    <property type="entry name" value="Integrase-like_cat_sf"/>
</dbReference>
<dbReference type="Gene3D" id="1.10.443.10">
    <property type="entry name" value="Intergrase catalytic core"/>
    <property type="match status" value="1"/>
</dbReference>
<dbReference type="InterPro" id="IPR004107">
    <property type="entry name" value="Integrase_SAM-like_N"/>
</dbReference>
<dbReference type="PANTHER" id="PTHR30349">
    <property type="entry name" value="PHAGE INTEGRASE-RELATED"/>
    <property type="match status" value="1"/>
</dbReference>
<evidence type="ECO:0000313" key="8">
    <source>
        <dbReference type="Proteomes" id="UP000448177"/>
    </source>
</evidence>
<evidence type="ECO:0000313" key="7">
    <source>
        <dbReference type="EMBL" id="MTR75427.1"/>
    </source>
</evidence>
<dbReference type="Pfam" id="PF00589">
    <property type="entry name" value="Phage_integrase"/>
    <property type="match status" value="1"/>
</dbReference>
<dbReference type="Pfam" id="PF14659">
    <property type="entry name" value="Phage_int_SAM_3"/>
    <property type="match status" value="1"/>
</dbReference>
<dbReference type="PROSITE" id="PS51898">
    <property type="entry name" value="TYR_RECOMBINASE"/>
    <property type="match status" value="1"/>
</dbReference>
<evidence type="ECO:0000256" key="1">
    <source>
        <dbReference type="ARBA" id="ARBA00003283"/>
    </source>
</evidence>
<dbReference type="InterPro" id="IPR050090">
    <property type="entry name" value="Tyrosine_recombinase_XerCD"/>
</dbReference>
<organism evidence="7 8">
    <name type="scientific">Mediterraneibacter faecis</name>
    <dbReference type="NCBI Taxonomy" id="592978"/>
    <lineage>
        <taxon>Bacteria</taxon>
        <taxon>Bacillati</taxon>
        <taxon>Bacillota</taxon>
        <taxon>Clostridia</taxon>
        <taxon>Lachnospirales</taxon>
        <taxon>Lachnospiraceae</taxon>
        <taxon>Mediterraneibacter</taxon>
    </lineage>
</organism>
<feature type="domain" description="Tyr recombinase" evidence="6">
    <location>
        <begin position="182"/>
        <end position="381"/>
    </location>
</feature>
<dbReference type="GO" id="GO:0015074">
    <property type="term" value="P:DNA integration"/>
    <property type="evidence" value="ECO:0007669"/>
    <property type="project" value="UniProtKB-KW"/>
</dbReference>
<comment type="function">
    <text evidence="1">Site-specific tyrosine recombinase, which acts by catalyzing the cutting and rejoining of the recombining DNA molecules.</text>
</comment>
<dbReference type="InterPro" id="IPR010998">
    <property type="entry name" value="Integrase_recombinase_N"/>
</dbReference>
<keyword evidence="5" id="KW-0233">DNA recombination</keyword>
<dbReference type="CDD" id="cd01189">
    <property type="entry name" value="INT_ICEBs1_C_like"/>
    <property type="match status" value="1"/>
</dbReference>
<evidence type="ECO:0000259" key="6">
    <source>
        <dbReference type="PROSITE" id="PS51898"/>
    </source>
</evidence>
<dbReference type="AlphaFoldDB" id="A0A844KDL5"/>
<evidence type="ECO:0000256" key="5">
    <source>
        <dbReference type="ARBA" id="ARBA00023172"/>
    </source>
</evidence>
<evidence type="ECO:0000256" key="4">
    <source>
        <dbReference type="ARBA" id="ARBA00023125"/>
    </source>
</evidence>
<dbReference type="EMBL" id="WNAF01000001">
    <property type="protein sequence ID" value="MTR75427.1"/>
    <property type="molecule type" value="Genomic_DNA"/>
</dbReference>
<dbReference type="InterPro" id="IPR011010">
    <property type="entry name" value="DNA_brk_join_enz"/>
</dbReference>
<sequence length="390" mass="45730">MVKMEENNMPRRGENIYKRKDGRWEARYIYSFKEDGSPRYRSIYAADYLTVKKKQNDAKRKMDPRLFQSVRMKKNISFYGLLWLERLKPSSKESTYVRYHYLFSHYISPMIGDRLVYTFSNKDCEVFLNKLLLSGKSDGSGLAPKTVTDIRSVVKLILKTAEKEGELSLCNPELCPVKPVRKPLRILSLKEQQALQDYLLGNLTHKNIGTLIALYTGVRLGELCAMQWKDIHFQEQYLEISKTLHRVKDHTDDSEHNTKIIITPPKTESSIRNIPIPDFLFEILQQYVQSHKIDPEAYILTGKKMSFREPRSIEYYFKKTLKKCQIEPLHFHCLRHTFATRCVELGFDMKTLSEILGHSNINTTLNRYVHPSMEQKQQNMDKLNAVFTVK</sequence>